<reference evidence="1 2" key="1">
    <citation type="submission" date="2024-02" db="EMBL/GenBank/DDBJ databases">
        <title>High-quality chromosome-scale genome assembly of Pensacola bahiagrass (Paspalum notatum Flugge var. saurae).</title>
        <authorList>
            <person name="Vega J.M."/>
            <person name="Podio M."/>
            <person name="Orjuela J."/>
            <person name="Siena L.A."/>
            <person name="Pessino S.C."/>
            <person name="Combes M.C."/>
            <person name="Mariac C."/>
            <person name="Albertini E."/>
            <person name="Pupilli F."/>
            <person name="Ortiz J.P.A."/>
            <person name="Leblanc O."/>
        </authorList>
    </citation>
    <scope>NUCLEOTIDE SEQUENCE [LARGE SCALE GENOMIC DNA]</scope>
    <source>
        <strain evidence="1">R1</strain>
        <tissue evidence="1">Leaf</tissue>
    </source>
</reference>
<evidence type="ECO:0000313" key="2">
    <source>
        <dbReference type="Proteomes" id="UP001341281"/>
    </source>
</evidence>
<sequence>MSAALIVWETGKVATVWSTQLMGGGSRCHCHCTPPETRSEELLRMSQEEFGFTTKRRPHKYGGRCTDHRARCLCDASTQSRVSPTTNSCEVLHGEDRSRGLCRGREAAVAAFLCEEPWK</sequence>
<dbReference type="Proteomes" id="UP001341281">
    <property type="component" value="Chromosome 10"/>
</dbReference>
<keyword evidence="2" id="KW-1185">Reference proteome</keyword>
<dbReference type="AlphaFoldDB" id="A0AAQ3UZW4"/>
<name>A0AAQ3UZW4_PASNO</name>
<organism evidence="1 2">
    <name type="scientific">Paspalum notatum var. saurae</name>
    <dbReference type="NCBI Taxonomy" id="547442"/>
    <lineage>
        <taxon>Eukaryota</taxon>
        <taxon>Viridiplantae</taxon>
        <taxon>Streptophyta</taxon>
        <taxon>Embryophyta</taxon>
        <taxon>Tracheophyta</taxon>
        <taxon>Spermatophyta</taxon>
        <taxon>Magnoliopsida</taxon>
        <taxon>Liliopsida</taxon>
        <taxon>Poales</taxon>
        <taxon>Poaceae</taxon>
        <taxon>PACMAD clade</taxon>
        <taxon>Panicoideae</taxon>
        <taxon>Andropogonodae</taxon>
        <taxon>Paspaleae</taxon>
        <taxon>Paspalinae</taxon>
        <taxon>Paspalum</taxon>
    </lineage>
</organism>
<gene>
    <name evidence="1" type="ORF">U9M48_044529</name>
</gene>
<protein>
    <submittedName>
        <fullName evidence="1">Uncharacterized protein</fullName>
    </submittedName>
</protein>
<dbReference type="EMBL" id="CP144754">
    <property type="protein sequence ID" value="WVZ99197.1"/>
    <property type="molecule type" value="Genomic_DNA"/>
</dbReference>
<proteinExistence type="predicted"/>
<evidence type="ECO:0000313" key="1">
    <source>
        <dbReference type="EMBL" id="WVZ99197.1"/>
    </source>
</evidence>
<accession>A0AAQ3UZW4</accession>